<dbReference type="EMBL" id="JFGV01000015">
    <property type="protein sequence ID" value="EYU16070.1"/>
    <property type="molecule type" value="Genomic_DNA"/>
</dbReference>
<dbReference type="NCBIfam" id="TIGR03344">
    <property type="entry name" value="VI_effect_Hcp1"/>
    <property type="match status" value="1"/>
</dbReference>
<organism evidence="1 2">
    <name type="scientific">Photorhabdus aegyptia</name>
    <dbReference type="NCBI Taxonomy" id="2805098"/>
    <lineage>
        <taxon>Bacteria</taxon>
        <taxon>Pseudomonadati</taxon>
        <taxon>Pseudomonadota</taxon>
        <taxon>Gammaproteobacteria</taxon>
        <taxon>Enterobacterales</taxon>
        <taxon>Morganellaceae</taxon>
        <taxon>Photorhabdus</taxon>
    </lineage>
</organism>
<evidence type="ECO:0000313" key="2">
    <source>
        <dbReference type="Proteomes" id="UP000023464"/>
    </source>
</evidence>
<evidence type="ECO:0000313" key="1">
    <source>
        <dbReference type="EMBL" id="EYU16070.1"/>
    </source>
</evidence>
<dbReference type="PANTHER" id="PTHR34319">
    <property type="entry name" value="MAJOR EXPORTED PROTEIN"/>
    <property type="match status" value="1"/>
</dbReference>
<dbReference type="Pfam" id="PF05638">
    <property type="entry name" value="T6SS_HCP"/>
    <property type="match status" value="1"/>
</dbReference>
<dbReference type="RefSeq" id="WP_036777364.1">
    <property type="nucleotide sequence ID" value="NZ_CAWLTM010000100.1"/>
</dbReference>
<dbReference type="Gene3D" id="2.30.110.20">
    <property type="entry name" value="Hcp1-like"/>
    <property type="match status" value="1"/>
</dbReference>
<protein>
    <submittedName>
        <fullName evidence="1">Type VI secretion system effector, Hcp1 family</fullName>
    </submittedName>
</protein>
<dbReference type="InterPro" id="IPR008514">
    <property type="entry name" value="T6SS_Hcp"/>
</dbReference>
<dbReference type="PATRIC" id="fig|1393736.3.peg.1426"/>
<sequence length="159" mass="17996">MANIIYLEIRGDKQGLISQGCSTVDSIGNTCQLGHEDHIFVYELTSNITRGQHVNHQPVEIRKPIDKSSPLLGLAITNKESLQCIFYFYRTSTKGGLELYYKIKLTGAYICALNGFYPNSSTHNECQPQESLSLMYKSITWEHIMSGTSAYSIWEDNVY</sequence>
<name>A0A022PNQ8_9GAMM</name>
<dbReference type="SUPFAM" id="SSF141452">
    <property type="entry name" value="Hcp1-like"/>
    <property type="match status" value="1"/>
</dbReference>
<keyword evidence="2" id="KW-1185">Reference proteome</keyword>
<dbReference type="PANTHER" id="PTHR34319:SF7">
    <property type="entry name" value="HNH ENDONUCLEASE DOMAIN-CONTAINING PROTEIN"/>
    <property type="match status" value="1"/>
</dbReference>
<dbReference type="AlphaFoldDB" id="A0A022PNQ8"/>
<proteinExistence type="predicted"/>
<comment type="caution">
    <text evidence="1">The sequence shown here is derived from an EMBL/GenBank/DDBJ whole genome shotgun (WGS) entry which is preliminary data.</text>
</comment>
<dbReference type="InterPro" id="IPR036624">
    <property type="entry name" value="Hcp1-lik_sf"/>
</dbReference>
<dbReference type="InterPro" id="IPR052947">
    <property type="entry name" value="T6SS_Hcp1_domain"/>
</dbReference>
<gene>
    <name evidence="1" type="ORF">BA1DRAFT_01407</name>
</gene>
<dbReference type="Proteomes" id="UP000023464">
    <property type="component" value="Unassembled WGS sequence"/>
</dbReference>
<reference evidence="1 2" key="1">
    <citation type="submission" date="2014-03" db="EMBL/GenBank/DDBJ databases">
        <title>Draft Genome of Photorhabdus luminescens BA1, an Egyptian Isolate.</title>
        <authorList>
            <person name="Ghazal S."/>
            <person name="Hurst S.G.IV."/>
            <person name="Morris K."/>
            <person name="Thomas K."/>
            <person name="Tisa L.S."/>
        </authorList>
    </citation>
    <scope>NUCLEOTIDE SEQUENCE [LARGE SCALE GENOMIC DNA]</scope>
    <source>
        <strain evidence="1 2">BA1</strain>
    </source>
</reference>
<accession>A0A022PNQ8</accession>